<comment type="similarity">
    <text evidence="2">Belongs to the bacterial sugar transferase family.</text>
</comment>
<evidence type="ECO:0000256" key="6">
    <source>
        <dbReference type="ARBA" id="ARBA00022989"/>
    </source>
</evidence>
<dbReference type="PANTHER" id="PTHR30576">
    <property type="entry name" value="COLANIC BIOSYNTHESIS UDP-GLUCOSE LIPID CARRIER TRANSFERASE"/>
    <property type="match status" value="1"/>
</dbReference>
<dbReference type="AlphaFoldDB" id="A0AA37QEN2"/>
<proteinExistence type="inferred from homology"/>
<comment type="caution">
    <text evidence="10">The sequence shown here is derived from an EMBL/GenBank/DDBJ whole genome shotgun (WGS) entry which is preliminary data.</text>
</comment>
<dbReference type="Pfam" id="PF02397">
    <property type="entry name" value="Bac_transf"/>
    <property type="match status" value="1"/>
</dbReference>
<keyword evidence="11" id="KW-1185">Reference proteome</keyword>
<dbReference type="GO" id="GO:0005886">
    <property type="term" value="C:plasma membrane"/>
    <property type="evidence" value="ECO:0007669"/>
    <property type="project" value="UniProtKB-SubCell"/>
</dbReference>
<evidence type="ECO:0000256" key="1">
    <source>
        <dbReference type="ARBA" id="ARBA00004236"/>
    </source>
</evidence>
<accession>A0AA37QEN2</accession>
<gene>
    <name evidence="10" type="ORF">rosag_39840</name>
</gene>
<feature type="domain" description="Bacterial sugar transferase" evidence="9">
    <location>
        <begin position="74"/>
        <end position="265"/>
    </location>
</feature>
<dbReference type="PANTHER" id="PTHR30576:SF4">
    <property type="entry name" value="UNDECAPRENYL-PHOSPHATE GALACTOSE PHOSPHOTRANSFERASE"/>
    <property type="match status" value="1"/>
</dbReference>
<keyword evidence="6 8" id="KW-1133">Transmembrane helix</keyword>
<keyword evidence="4" id="KW-0808">Transferase</keyword>
<dbReference type="GO" id="GO:0016780">
    <property type="term" value="F:phosphotransferase activity, for other substituted phosphate groups"/>
    <property type="evidence" value="ECO:0007669"/>
    <property type="project" value="TreeGrafter"/>
</dbReference>
<evidence type="ECO:0000313" key="11">
    <source>
        <dbReference type="Proteomes" id="UP001161325"/>
    </source>
</evidence>
<sequence>MGDEDSAVAAATRVVTRGAARARATGATPTLVVSEPPRALTGRKQRRAAARAALALTPAVDAPAPVAAWRLAVKRALDVAGALVGLVLAAPLLVVLALAVKLASPGPVLFGQKRIGQGGRRFTCYKLRTMCADAETRLATDHDLRATYEANHFKLPAHHDPRVTALGRFLRMTSLDELPQFWNVLRGDMSLVGPRPIVEAELGHYGASRDVLLAVKPGLTGAWAVQGRSRIGYPMRARIELDYARSWTLRGDLAIMLRTVGVVLQRRGAY</sequence>
<evidence type="ECO:0000256" key="2">
    <source>
        <dbReference type="ARBA" id="ARBA00006464"/>
    </source>
</evidence>
<dbReference type="InterPro" id="IPR003362">
    <property type="entry name" value="Bact_transf"/>
</dbReference>
<reference evidence="10" key="1">
    <citation type="submission" date="2022-08" db="EMBL/GenBank/DDBJ databases">
        <title>Draft genome sequencing of Roseisolibacter agri AW1220.</title>
        <authorList>
            <person name="Tobiishi Y."/>
            <person name="Tonouchi A."/>
        </authorList>
    </citation>
    <scope>NUCLEOTIDE SEQUENCE</scope>
    <source>
        <strain evidence="10">AW1220</strain>
    </source>
</reference>
<keyword evidence="7 8" id="KW-0472">Membrane</keyword>
<comment type="subcellular location">
    <subcellularLocation>
        <location evidence="1">Cell membrane</location>
    </subcellularLocation>
</comment>
<evidence type="ECO:0000256" key="4">
    <source>
        <dbReference type="ARBA" id="ARBA00022679"/>
    </source>
</evidence>
<name>A0AA37QEN2_9BACT</name>
<evidence type="ECO:0000259" key="9">
    <source>
        <dbReference type="Pfam" id="PF02397"/>
    </source>
</evidence>
<evidence type="ECO:0000256" key="7">
    <source>
        <dbReference type="ARBA" id="ARBA00023136"/>
    </source>
</evidence>
<feature type="transmembrane region" description="Helical" evidence="8">
    <location>
        <begin position="79"/>
        <end position="100"/>
    </location>
</feature>
<dbReference type="Proteomes" id="UP001161325">
    <property type="component" value="Unassembled WGS sequence"/>
</dbReference>
<evidence type="ECO:0000256" key="3">
    <source>
        <dbReference type="ARBA" id="ARBA00022475"/>
    </source>
</evidence>
<keyword evidence="3" id="KW-1003">Cell membrane</keyword>
<protein>
    <recommendedName>
        <fullName evidence="9">Bacterial sugar transferase domain-containing protein</fullName>
    </recommendedName>
</protein>
<evidence type="ECO:0000256" key="5">
    <source>
        <dbReference type="ARBA" id="ARBA00022692"/>
    </source>
</evidence>
<keyword evidence="5 8" id="KW-0812">Transmembrane</keyword>
<organism evidence="10 11">
    <name type="scientific">Roseisolibacter agri</name>
    <dbReference type="NCBI Taxonomy" id="2014610"/>
    <lineage>
        <taxon>Bacteria</taxon>
        <taxon>Pseudomonadati</taxon>
        <taxon>Gemmatimonadota</taxon>
        <taxon>Gemmatimonadia</taxon>
        <taxon>Gemmatimonadales</taxon>
        <taxon>Gemmatimonadaceae</taxon>
        <taxon>Roseisolibacter</taxon>
    </lineage>
</organism>
<dbReference type="EMBL" id="BRXS01000006">
    <property type="protein sequence ID" value="GLC27471.1"/>
    <property type="molecule type" value="Genomic_DNA"/>
</dbReference>
<evidence type="ECO:0000256" key="8">
    <source>
        <dbReference type="SAM" id="Phobius"/>
    </source>
</evidence>
<evidence type="ECO:0000313" key="10">
    <source>
        <dbReference type="EMBL" id="GLC27471.1"/>
    </source>
</evidence>